<dbReference type="InterPro" id="IPR042201">
    <property type="entry name" value="FH2_Formin_sf"/>
</dbReference>
<dbReference type="InterPro" id="IPR027643">
    <property type="entry name" value="Formin-like_plant"/>
</dbReference>
<evidence type="ECO:0000256" key="4">
    <source>
        <dbReference type="SAM" id="MobiDB-lite"/>
    </source>
</evidence>
<dbReference type="InterPro" id="IPR015425">
    <property type="entry name" value="FH2_Formin"/>
</dbReference>
<gene>
    <name evidence="6" type="ORF">HHK36_024858</name>
</gene>
<dbReference type="AlphaFoldDB" id="A0A835D4H5"/>
<feature type="region of interest" description="Disordered" evidence="4">
    <location>
        <begin position="9"/>
        <end position="33"/>
    </location>
</feature>
<evidence type="ECO:0000256" key="1">
    <source>
        <dbReference type="ARBA" id="ARBA00025793"/>
    </source>
</evidence>
<comment type="caution">
    <text evidence="6">The sequence shown here is derived from an EMBL/GenBank/DDBJ whole genome shotgun (WGS) entry which is preliminary data.</text>
</comment>
<organism evidence="6 7">
    <name type="scientific">Tetracentron sinense</name>
    <name type="common">Spur-leaf</name>
    <dbReference type="NCBI Taxonomy" id="13715"/>
    <lineage>
        <taxon>Eukaryota</taxon>
        <taxon>Viridiplantae</taxon>
        <taxon>Streptophyta</taxon>
        <taxon>Embryophyta</taxon>
        <taxon>Tracheophyta</taxon>
        <taxon>Spermatophyta</taxon>
        <taxon>Magnoliopsida</taxon>
        <taxon>Trochodendrales</taxon>
        <taxon>Trochodendraceae</taxon>
        <taxon>Tetracentron</taxon>
    </lineage>
</organism>
<keyword evidence="7" id="KW-1185">Reference proteome</keyword>
<reference evidence="6 7" key="1">
    <citation type="submission" date="2020-04" db="EMBL/GenBank/DDBJ databases">
        <title>Plant Genome Project.</title>
        <authorList>
            <person name="Zhang R.-G."/>
        </authorList>
    </citation>
    <scope>NUCLEOTIDE SEQUENCE [LARGE SCALE GENOMIC DNA]</scope>
    <source>
        <strain evidence="6">YNK0</strain>
        <tissue evidence="6">Leaf</tissue>
    </source>
</reference>
<evidence type="ECO:0000256" key="2">
    <source>
        <dbReference type="RuleBase" id="RU361260"/>
    </source>
</evidence>
<comment type="similarity">
    <text evidence="1">Belongs to the formin-like family. Class-I subfamily.</text>
</comment>
<accession>A0A835D4H5</accession>
<dbReference type="Gene3D" id="1.20.58.2220">
    <property type="entry name" value="Formin, FH2 domain"/>
    <property type="match status" value="1"/>
</dbReference>
<feature type="region of interest" description="Disordered" evidence="4">
    <location>
        <begin position="384"/>
        <end position="430"/>
    </location>
</feature>
<dbReference type="SMART" id="SM00498">
    <property type="entry name" value="FH2"/>
    <property type="match status" value="1"/>
</dbReference>
<dbReference type="EMBL" id="JABCRI010000018">
    <property type="protein sequence ID" value="KAF8390333.1"/>
    <property type="molecule type" value="Genomic_DNA"/>
</dbReference>
<dbReference type="SUPFAM" id="SSF101447">
    <property type="entry name" value="Formin homology 2 domain (FH2 domain)"/>
    <property type="match status" value="1"/>
</dbReference>
<proteinExistence type="inferred from homology"/>
<dbReference type="OrthoDB" id="1668162at2759"/>
<dbReference type="GO" id="GO:0045010">
    <property type="term" value="P:actin nucleation"/>
    <property type="evidence" value="ECO:0007669"/>
    <property type="project" value="InterPro"/>
</dbReference>
<feature type="domain" description="FH2" evidence="5">
    <location>
        <begin position="1"/>
        <end position="395"/>
    </location>
</feature>
<sequence>MESLFGYVATNGKSPVGNKTSTNPSSSNTGPPPQILILDPSKSQNTAIVVRSLTISRKEILDALLNGHVLNSDTLEKLTRIAPTKEEEAQILEFDGNSTKLADAESFLYHLLKAVPSAFTRLDAMLFRSNYDLEIRHFKESLQTLELGCKELRNRGLFLKLVDAILSGNRMNAGTASGNAQAFDLTALQKLSDVKSTDGKTTLLHFVVEEIVRSEGKRCVINRNHSLDRSNSSNLSSGSGTTKEEREKEYIRLGLPVVGGLSLEFFNIKKAATIDCDAFINTCSTLTTGVAKIRQSMARCGSEGGRFLREMKAFLEEAEKELKVVRQEQTKVMELVKRTGEYYPSGASKDRGANPLQLFVIIRDFLGMVDQVFVDVARNLQKRKTGAESGGLSSPYSPATRIPVKSPDLTAHFTSDKSMTSTSSDSEDGF</sequence>
<protein>
    <recommendedName>
        <fullName evidence="2">Formin-like protein</fullName>
    </recommendedName>
</protein>
<feature type="coiled-coil region" evidence="3">
    <location>
        <begin position="308"/>
        <end position="335"/>
    </location>
</feature>
<dbReference type="PROSITE" id="PS51444">
    <property type="entry name" value="FH2"/>
    <property type="match status" value="1"/>
</dbReference>
<feature type="compositionally biased region" description="Low complexity" evidence="4">
    <location>
        <begin position="17"/>
        <end position="29"/>
    </location>
</feature>
<evidence type="ECO:0000259" key="5">
    <source>
        <dbReference type="PROSITE" id="PS51444"/>
    </source>
</evidence>
<evidence type="ECO:0000313" key="6">
    <source>
        <dbReference type="EMBL" id="KAF8390333.1"/>
    </source>
</evidence>
<dbReference type="GO" id="GO:0051015">
    <property type="term" value="F:actin filament binding"/>
    <property type="evidence" value="ECO:0007669"/>
    <property type="project" value="InterPro"/>
</dbReference>
<evidence type="ECO:0000313" key="7">
    <source>
        <dbReference type="Proteomes" id="UP000655225"/>
    </source>
</evidence>
<evidence type="ECO:0000256" key="3">
    <source>
        <dbReference type="SAM" id="Coils"/>
    </source>
</evidence>
<dbReference type="Proteomes" id="UP000655225">
    <property type="component" value="Unassembled WGS sequence"/>
</dbReference>
<dbReference type="OMA" id="KVCVDIT"/>
<dbReference type="Pfam" id="PF02181">
    <property type="entry name" value="FH2"/>
    <property type="match status" value="1"/>
</dbReference>
<keyword evidence="3" id="KW-0175">Coiled coil</keyword>
<dbReference type="PANTHER" id="PTHR23213:SF354">
    <property type="entry name" value="FORMIN-LIKE PROTEIN 4"/>
    <property type="match status" value="1"/>
</dbReference>
<dbReference type="PANTHER" id="PTHR23213">
    <property type="entry name" value="FORMIN-RELATED"/>
    <property type="match status" value="1"/>
</dbReference>
<name>A0A835D4H5_TETSI</name>